<keyword evidence="9" id="KW-1185">Reference proteome</keyword>
<dbReference type="GO" id="GO:0005739">
    <property type="term" value="C:mitochondrion"/>
    <property type="evidence" value="ECO:0007669"/>
    <property type="project" value="UniProtKB-SubCell"/>
</dbReference>
<dbReference type="InterPro" id="IPR011009">
    <property type="entry name" value="Kinase-like_dom_sf"/>
</dbReference>
<keyword evidence="5" id="KW-0496">Mitochondrion</keyword>
<evidence type="ECO:0000256" key="2">
    <source>
        <dbReference type="ARBA" id="ARBA00005543"/>
    </source>
</evidence>
<evidence type="ECO:0000313" key="9">
    <source>
        <dbReference type="Proteomes" id="UP001301958"/>
    </source>
</evidence>
<comment type="subcellular location">
    <subcellularLocation>
        <location evidence="1">Mitochondrion</location>
    </subcellularLocation>
</comment>
<evidence type="ECO:0000256" key="6">
    <source>
        <dbReference type="ARBA" id="ARBA00031849"/>
    </source>
</evidence>
<name>A0AAN7GX02_9PEZI</name>
<organism evidence="8 9">
    <name type="scientific">Podospora fimiseda</name>
    <dbReference type="NCBI Taxonomy" id="252190"/>
    <lineage>
        <taxon>Eukaryota</taxon>
        <taxon>Fungi</taxon>
        <taxon>Dikarya</taxon>
        <taxon>Ascomycota</taxon>
        <taxon>Pezizomycotina</taxon>
        <taxon>Sordariomycetes</taxon>
        <taxon>Sordariomycetidae</taxon>
        <taxon>Sordariales</taxon>
        <taxon>Podosporaceae</taxon>
        <taxon>Podospora</taxon>
    </lineage>
</organism>
<proteinExistence type="inferred from homology"/>
<dbReference type="InterPro" id="IPR002575">
    <property type="entry name" value="Aminoglycoside_PTrfase"/>
</dbReference>
<dbReference type="SUPFAM" id="SSF56112">
    <property type="entry name" value="Protein kinase-like (PK-like)"/>
    <property type="match status" value="1"/>
</dbReference>
<feature type="domain" description="Aminoglycoside phosphotransferase" evidence="7">
    <location>
        <begin position="114"/>
        <end position="191"/>
    </location>
</feature>
<accession>A0AAN7GX02</accession>
<evidence type="ECO:0000256" key="5">
    <source>
        <dbReference type="ARBA" id="ARBA00023128"/>
    </source>
</evidence>
<evidence type="ECO:0000259" key="7">
    <source>
        <dbReference type="Pfam" id="PF01636"/>
    </source>
</evidence>
<reference evidence="8" key="1">
    <citation type="journal article" date="2023" name="Mol. Phylogenet. Evol.">
        <title>Genome-scale phylogeny and comparative genomics of the fungal order Sordariales.</title>
        <authorList>
            <person name="Hensen N."/>
            <person name="Bonometti L."/>
            <person name="Westerberg I."/>
            <person name="Brannstrom I.O."/>
            <person name="Guillou S."/>
            <person name="Cros-Aarteil S."/>
            <person name="Calhoun S."/>
            <person name="Haridas S."/>
            <person name="Kuo A."/>
            <person name="Mondo S."/>
            <person name="Pangilinan J."/>
            <person name="Riley R."/>
            <person name="LaButti K."/>
            <person name="Andreopoulos B."/>
            <person name="Lipzen A."/>
            <person name="Chen C."/>
            <person name="Yan M."/>
            <person name="Daum C."/>
            <person name="Ng V."/>
            <person name="Clum A."/>
            <person name="Steindorff A."/>
            <person name="Ohm R.A."/>
            <person name="Martin F."/>
            <person name="Silar P."/>
            <person name="Natvig D.O."/>
            <person name="Lalanne C."/>
            <person name="Gautier V."/>
            <person name="Ament-Velasquez S.L."/>
            <person name="Kruys A."/>
            <person name="Hutchinson M.I."/>
            <person name="Powell A.J."/>
            <person name="Barry K."/>
            <person name="Miller A.N."/>
            <person name="Grigoriev I.V."/>
            <person name="Debuchy R."/>
            <person name="Gladieux P."/>
            <person name="Hiltunen Thoren M."/>
            <person name="Johannesson H."/>
        </authorList>
    </citation>
    <scope>NUCLEOTIDE SEQUENCE</scope>
    <source>
        <strain evidence="8">CBS 990.96</strain>
    </source>
</reference>
<sequence>MSAKQSGVPTPEIYFFDFPANNPLGYEFKIMQLLDNASPMCDCLNGELITDEQIMSQWRKLWNLDFSESGSLYCDWNKKNFFVGPMVHHEFFAPSKNRGMTLNLAGIGRTGTGLELKKYLMDPGQWTDEPDMRAEVDRVALIEDDPKFLSLSFKPRLGHRDMHRGNILVSTKKYISRPNNYAVIDWEGVRIEPCGLIVALLPKAILGGVWTAERERKLCGLPDEYFTEKSKAARERLINRLGGI</sequence>
<dbReference type="PANTHER" id="PTHR36091">
    <property type="entry name" value="ALTERED INHERITANCE OF MITOCHONDRIA PROTEIN 9, MITOCHONDRIAL"/>
    <property type="match status" value="1"/>
</dbReference>
<dbReference type="Proteomes" id="UP001301958">
    <property type="component" value="Unassembled WGS sequence"/>
</dbReference>
<evidence type="ECO:0000256" key="4">
    <source>
        <dbReference type="ARBA" id="ARBA00022946"/>
    </source>
</evidence>
<dbReference type="Pfam" id="PF01636">
    <property type="entry name" value="APH"/>
    <property type="match status" value="1"/>
</dbReference>
<evidence type="ECO:0000256" key="1">
    <source>
        <dbReference type="ARBA" id="ARBA00004173"/>
    </source>
</evidence>
<evidence type="ECO:0000313" key="8">
    <source>
        <dbReference type="EMBL" id="KAK4224240.1"/>
    </source>
</evidence>
<evidence type="ECO:0000256" key="3">
    <source>
        <dbReference type="ARBA" id="ARBA00016197"/>
    </source>
</evidence>
<comment type="similarity">
    <text evidence="2">Belongs to the AIM9 family.</text>
</comment>
<comment type="caution">
    <text evidence="8">The sequence shown here is derived from an EMBL/GenBank/DDBJ whole genome shotgun (WGS) entry which is preliminary data.</text>
</comment>
<dbReference type="EMBL" id="MU865399">
    <property type="protein sequence ID" value="KAK4224240.1"/>
    <property type="molecule type" value="Genomic_DNA"/>
</dbReference>
<keyword evidence="4" id="KW-0809">Transit peptide</keyword>
<dbReference type="AlphaFoldDB" id="A0AAN7GX02"/>
<gene>
    <name evidence="8" type="ORF">QBC38DRAFT_547841</name>
</gene>
<dbReference type="PANTHER" id="PTHR36091:SF1">
    <property type="entry name" value="ALTERED INHERITANCE OF MITOCHONDRIA PROTEIN 9, MITOCHONDRIAL"/>
    <property type="match status" value="1"/>
</dbReference>
<reference evidence="8" key="2">
    <citation type="submission" date="2023-05" db="EMBL/GenBank/DDBJ databases">
        <authorList>
            <consortium name="Lawrence Berkeley National Laboratory"/>
            <person name="Steindorff A."/>
            <person name="Hensen N."/>
            <person name="Bonometti L."/>
            <person name="Westerberg I."/>
            <person name="Brannstrom I.O."/>
            <person name="Guillou S."/>
            <person name="Cros-Aarteil S."/>
            <person name="Calhoun S."/>
            <person name="Haridas S."/>
            <person name="Kuo A."/>
            <person name="Mondo S."/>
            <person name="Pangilinan J."/>
            <person name="Riley R."/>
            <person name="Labutti K."/>
            <person name="Andreopoulos B."/>
            <person name="Lipzen A."/>
            <person name="Chen C."/>
            <person name="Yanf M."/>
            <person name="Daum C."/>
            <person name="Ng V."/>
            <person name="Clum A."/>
            <person name="Ohm R."/>
            <person name="Martin F."/>
            <person name="Silar P."/>
            <person name="Natvig D."/>
            <person name="Lalanne C."/>
            <person name="Gautier V."/>
            <person name="Ament-Velasquez S.L."/>
            <person name="Kruys A."/>
            <person name="Hutchinson M.I."/>
            <person name="Powell A.J."/>
            <person name="Barry K."/>
            <person name="Miller A.N."/>
            <person name="Grigoriev I.V."/>
            <person name="Debuchy R."/>
            <person name="Gladieux P."/>
            <person name="Thoren M.H."/>
            <person name="Johannesson H."/>
        </authorList>
    </citation>
    <scope>NUCLEOTIDE SEQUENCE</scope>
    <source>
        <strain evidence="8">CBS 990.96</strain>
    </source>
</reference>
<protein>
    <recommendedName>
        <fullName evidence="3">Altered inheritance of mitochondria protein 9, mitochondrial</fullName>
    </recommendedName>
    <alternativeName>
        <fullName evidence="6">Found in mitochondrial proteome protein 29</fullName>
    </alternativeName>
</protein>
<dbReference type="InterPro" id="IPR051035">
    <property type="entry name" value="Mito_inheritance_9"/>
</dbReference>